<dbReference type="KEGG" id="adl:AURDEDRAFT_173419"/>
<accession>J0DAT2</accession>
<dbReference type="OrthoDB" id="9876299at2759"/>
<dbReference type="eggNOG" id="KOG1611">
    <property type="taxonomic scope" value="Eukaryota"/>
</dbReference>
<organism evidence="1 2">
    <name type="scientific">Auricularia subglabra (strain TFB-10046 / SS5)</name>
    <name type="common">White-rot fungus</name>
    <name type="synonym">Auricularia delicata (strain TFB10046)</name>
    <dbReference type="NCBI Taxonomy" id="717982"/>
    <lineage>
        <taxon>Eukaryota</taxon>
        <taxon>Fungi</taxon>
        <taxon>Dikarya</taxon>
        <taxon>Basidiomycota</taxon>
        <taxon>Agaricomycotina</taxon>
        <taxon>Agaricomycetes</taxon>
        <taxon>Auriculariales</taxon>
        <taxon>Auriculariaceae</taxon>
        <taxon>Auricularia</taxon>
    </lineage>
</organism>
<dbReference type="SUPFAM" id="SSF51735">
    <property type="entry name" value="NAD(P)-binding Rossmann-fold domains"/>
    <property type="match status" value="1"/>
</dbReference>
<dbReference type="PRINTS" id="PR00081">
    <property type="entry name" value="GDHRDH"/>
</dbReference>
<dbReference type="Proteomes" id="UP000006514">
    <property type="component" value="Unassembled WGS sequence"/>
</dbReference>
<dbReference type="Gene3D" id="3.40.50.720">
    <property type="entry name" value="NAD(P)-binding Rossmann-like Domain"/>
    <property type="match status" value="1"/>
</dbReference>
<gene>
    <name evidence="1" type="ORF">AURDEDRAFT_173419</name>
</gene>
<dbReference type="PANTHER" id="PTHR45458:SF1">
    <property type="entry name" value="SHORT CHAIN DEHYDROGENASE"/>
    <property type="match status" value="1"/>
</dbReference>
<name>J0DAT2_AURST</name>
<evidence type="ECO:0000313" key="1">
    <source>
        <dbReference type="EMBL" id="EJD37562.1"/>
    </source>
</evidence>
<reference evidence="2" key="1">
    <citation type="journal article" date="2012" name="Science">
        <title>The Paleozoic origin of enzymatic lignin decomposition reconstructed from 31 fungal genomes.</title>
        <authorList>
            <person name="Floudas D."/>
            <person name="Binder M."/>
            <person name="Riley R."/>
            <person name="Barry K."/>
            <person name="Blanchette R.A."/>
            <person name="Henrissat B."/>
            <person name="Martinez A.T."/>
            <person name="Otillar R."/>
            <person name="Spatafora J.W."/>
            <person name="Yadav J.S."/>
            <person name="Aerts A."/>
            <person name="Benoit I."/>
            <person name="Boyd A."/>
            <person name="Carlson A."/>
            <person name="Copeland A."/>
            <person name="Coutinho P.M."/>
            <person name="de Vries R.P."/>
            <person name="Ferreira P."/>
            <person name="Findley K."/>
            <person name="Foster B."/>
            <person name="Gaskell J."/>
            <person name="Glotzer D."/>
            <person name="Gorecki P."/>
            <person name="Heitman J."/>
            <person name="Hesse C."/>
            <person name="Hori C."/>
            <person name="Igarashi K."/>
            <person name="Jurgens J.A."/>
            <person name="Kallen N."/>
            <person name="Kersten P."/>
            <person name="Kohler A."/>
            <person name="Kuees U."/>
            <person name="Kumar T.K.A."/>
            <person name="Kuo A."/>
            <person name="LaButti K."/>
            <person name="Larrondo L.F."/>
            <person name="Lindquist E."/>
            <person name="Ling A."/>
            <person name="Lombard V."/>
            <person name="Lucas S."/>
            <person name="Lundell T."/>
            <person name="Martin R."/>
            <person name="McLaughlin D.J."/>
            <person name="Morgenstern I."/>
            <person name="Morin E."/>
            <person name="Murat C."/>
            <person name="Nagy L.G."/>
            <person name="Nolan M."/>
            <person name="Ohm R.A."/>
            <person name="Patyshakuliyeva A."/>
            <person name="Rokas A."/>
            <person name="Ruiz-Duenas F.J."/>
            <person name="Sabat G."/>
            <person name="Salamov A."/>
            <person name="Samejima M."/>
            <person name="Schmutz J."/>
            <person name="Slot J.C."/>
            <person name="St John F."/>
            <person name="Stenlid J."/>
            <person name="Sun H."/>
            <person name="Sun S."/>
            <person name="Syed K."/>
            <person name="Tsang A."/>
            <person name="Wiebenga A."/>
            <person name="Young D."/>
            <person name="Pisabarro A."/>
            <person name="Eastwood D.C."/>
            <person name="Martin F."/>
            <person name="Cullen D."/>
            <person name="Grigoriev I.V."/>
            <person name="Hibbett D.S."/>
        </authorList>
    </citation>
    <scope>NUCLEOTIDE SEQUENCE [LARGE SCALE GENOMIC DNA]</scope>
    <source>
        <strain evidence="2">TFB10046</strain>
    </source>
</reference>
<dbReference type="EMBL" id="JH687839">
    <property type="protein sequence ID" value="EJD37562.1"/>
    <property type="molecule type" value="Genomic_DNA"/>
</dbReference>
<dbReference type="Pfam" id="PF00106">
    <property type="entry name" value="adh_short"/>
    <property type="match status" value="1"/>
</dbReference>
<proteinExistence type="predicted"/>
<dbReference type="InterPro" id="IPR052184">
    <property type="entry name" value="SDR_enzymes"/>
</dbReference>
<dbReference type="PANTHER" id="PTHR45458">
    <property type="entry name" value="SHORT-CHAIN DEHYDROGENASE/REDUCTASE SDR"/>
    <property type="match status" value="1"/>
</dbReference>
<dbReference type="GO" id="GO:0016616">
    <property type="term" value="F:oxidoreductase activity, acting on the CH-OH group of donors, NAD or NADP as acceptor"/>
    <property type="evidence" value="ECO:0007669"/>
    <property type="project" value="TreeGrafter"/>
</dbReference>
<dbReference type="OMA" id="EMLELMF"/>
<dbReference type="InParanoid" id="J0DAT2"/>
<dbReference type="InterPro" id="IPR036291">
    <property type="entry name" value="NAD(P)-bd_dom_sf"/>
</dbReference>
<dbReference type="InterPro" id="IPR002347">
    <property type="entry name" value="SDR_fam"/>
</dbReference>
<sequence length="125" mass="13138">MPVWLVTGTSQGIGLELTKQLAKNDANTVIATCRAPARATGLAGLAAARVNVHIVALDVLSNASVHSALSAAQTILGERGVDYLINNAGIGHRVGNNTTTAEMLELMFQTHIVVALRVFPNGIRR</sequence>
<keyword evidence="2" id="KW-1185">Reference proteome</keyword>
<protein>
    <submittedName>
        <fullName evidence="1">NAD(P)-binding protein</fullName>
    </submittedName>
</protein>
<evidence type="ECO:0000313" key="2">
    <source>
        <dbReference type="Proteomes" id="UP000006514"/>
    </source>
</evidence>
<dbReference type="AlphaFoldDB" id="J0DAT2"/>